<dbReference type="SMART" id="SM00849">
    <property type="entry name" value="Lactamase_B"/>
    <property type="match status" value="1"/>
</dbReference>
<evidence type="ECO:0000259" key="1">
    <source>
        <dbReference type="SMART" id="SM00849"/>
    </source>
</evidence>
<dbReference type="AlphaFoldDB" id="A0A6I3LJ05"/>
<reference evidence="2 3" key="1">
    <citation type="submission" date="2019-11" db="EMBL/GenBank/DDBJ databases">
        <title>Genome of Strain BIT-d1.</title>
        <authorList>
            <person name="Yang Y."/>
        </authorList>
    </citation>
    <scope>NUCLEOTIDE SEQUENCE [LARGE SCALE GENOMIC DNA]</scope>
    <source>
        <strain evidence="2 3">BIT-d1</strain>
    </source>
</reference>
<dbReference type="Gene3D" id="3.60.15.10">
    <property type="entry name" value="Ribonuclease Z/Hydroxyacylglutathione hydrolase-like"/>
    <property type="match status" value="1"/>
</dbReference>
<comment type="caution">
    <text evidence="2">The sequence shown here is derived from an EMBL/GenBank/DDBJ whole genome shotgun (WGS) entry which is preliminary data.</text>
</comment>
<dbReference type="SUPFAM" id="SSF56281">
    <property type="entry name" value="Metallo-hydrolase/oxidoreductase"/>
    <property type="match status" value="1"/>
</dbReference>
<dbReference type="EMBL" id="WMJX01000010">
    <property type="protein sequence ID" value="MTG97797.1"/>
    <property type="molecule type" value="Genomic_DNA"/>
</dbReference>
<accession>A0A6I3LJ05</accession>
<dbReference type="PANTHER" id="PTHR42663">
    <property type="entry name" value="HYDROLASE C777.06C-RELATED-RELATED"/>
    <property type="match status" value="1"/>
</dbReference>
<organism evidence="2 3">
    <name type="scientific">Myroides albus</name>
    <dbReference type="NCBI Taxonomy" id="2562892"/>
    <lineage>
        <taxon>Bacteria</taxon>
        <taxon>Pseudomonadati</taxon>
        <taxon>Bacteroidota</taxon>
        <taxon>Flavobacteriia</taxon>
        <taxon>Flavobacteriales</taxon>
        <taxon>Flavobacteriaceae</taxon>
        <taxon>Myroides</taxon>
    </lineage>
</organism>
<dbReference type="InterPro" id="IPR001279">
    <property type="entry name" value="Metallo-B-lactamas"/>
</dbReference>
<keyword evidence="2" id="KW-0378">Hydrolase</keyword>
<evidence type="ECO:0000313" key="2">
    <source>
        <dbReference type="EMBL" id="MTG97797.1"/>
    </source>
</evidence>
<sequence>MEVYFLGTGTSQGIPIIGIDHPVAHSTDQRDKRLRTSVLIKWDDVTLVIDCGPDFRQQMLSAKCEYLDAILFTHEHADHIAGLDEIRPFSLLYGDLPIYASEQVMEALKKRYDYIFATENRYPGAPSVQQNLINSSTPFYIKNKEIQALDIMHGNLPILGYRLGDLVYITDAKYIDESQREKIRGCKVLIVNALKVNEHPTHFNLEESLAFIQDINPEKTYLIHIAQDLGFHAEVEKVLPKNVYLAYDNLQIKI</sequence>
<dbReference type="RefSeq" id="WP_155091839.1">
    <property type="nucleotide sequence ID" value="NZ_CP102754.1"/>
</dbReference>
<gene>
    <name evidence="2" type="ORF">GJV76_06530</name>
</gene>
<dbReference type="InterPro" id="IPR036866">
    <property type="entry name" value="RibonucZ/Hydroxyglut_hydro"/>
</dbReference>
<keyword evidence="3" id="KW-1185">Reference proteome</keyword>
<dbReference type="GO" id="GO:0016787">
    <property type="term" value="F:hydrolase activity"/>
    <property type="evidence" value="ECO:0007669"/>
    <property type="project" value="UniProtKB-KW"/>
</dbReference>
<proteinExistence type="predicted"/>
<name>A0A6I3LJ05_9FLAO</name>
<dbReference type="PANTHER" id="PTHR42663:SF6">
    <property type="entry name" value="HYDROLASE C777.06C-RELATED"/>
    <property type="match status" value="1"/>
</dbReference>
<dbReference type="OrthoDB" id="9781189at2"/>
<evidence type="ECO:0000313" key="3">
    <source>
        <dbReference type="Proteomes" id="UP000438760"/>
    </source>
</evidence>
<dbReference type="Proteomes" id="UP000438760">
    <property type="component" value="Unassembled WGS sequence"/>
</dbReference>
<feature type="domain" description="Metallo-beta-lactamase" evidence="1">
    <location>
        <begin position="34"/>
        <end position="224"/>
    </location>
</feature>
<dbReference type="CDD" id="cd16279">
    <property type="entry name" value="metallo-hydrolase-like_MBL-fold"/>
    <property type="match status" value="1"/>
</dbReference>
<protein>
    <submittedName>
        <fullName evidence="2">MBL fold metallo-hydrolase</fullName>
    </submittedName>
</protein>
<dbReference type="Pfam" id="PF12706">
    <property type="entry name" value="Lactamase_B_2"/>
    <property type="match status" value="1"/>
</dbReference>